<evidence type="ECO:0000259" key="2">
    <source>
        <dbReference type="Pfam" id="PF00501"/>
    </source>
</evidence>
<evidence type="ECO:0000313" key="5">
    <source>
        <dbReference type="EMBL" id="TKB50838.1"/>
    </source>
</evidence>
<dbReference type="Pfam" id="PF00501">
    <property type="entry name" value="AMP-binding"/>
    <property type="match status" value="1"/>
</dbReference>
<comment type="similarity">
    <text evidence="1">Belongs to the ATP-dependent AMP-binding enzyme family.</text>
</comment>
<keyword evidence="6" id="KW-1185">Reference proteome</keyword>
<feature type="domain" description="AMP-dependent synthetase/ligase" evidence="2">
    <location>
        <begin position="77"/>
        <end position="448"/>
    </location>
</feature>
<dbReference type="AlphaFoldDB" id="A0A4U1BHH6"/>
<protein>
    <submittedName>
        <fullName evidence="5">Propionyl-CoA synthetase</fullName>
    </submittedName>
</protein>
<dbReference type="Pfam" id="PF16177">
    <property type="entry name" value="ACAS_N"/>
    <property type="match status" value="1"/>
</dbReference>
<sequence>MTHAKIRELQRHAWQQPQAYWSQAAAAIDWITPPKEVFQPQPFGLGQWFPGASLNTCYNAVDRHVEAGRGEQVAIHTVSAMTNSASAMTYLELQQQVARFAGGLVRLGVGKGDRVVIYMPMVTETAIAMLACARIGAIHSVVFGGFAASELASRIDDATPKLVVSASCGIEPSGVVPYKPLLDEALTLCQHKVANTILLQRPQYQGELQVGRDHLWQQVMADAEPVACVQVDANDPLYILYTSGTTGKPKGVVRDNGGHAVALAWSMKAVYNIEAGDVFWAASDVGWVVGHSYIIYGPLLVGATTLLYEGKPVTPDAGIFWRIIEEYQVNAFFTAPTAIRAIKRADSEGKGLAGVDLQCLKALYLAGERCDPDTLEWAQRQLKVPVIDHWWQTETGWPICANPLGIAPIEVKPGSPGLAVPGYMVEVLDELGQPLPVDTQGAIAIKLPLPPGTLTGLWNNPERLQSGYLSHYPGYYVTGDAGYFDDDGYLYVMGRVDDVLNVAGHRLSTGRFEEVLCSHTAVAEAAVIGVDDALKGQLPLGLVVLKQGQELDLDAVKAELIASVREQIGAVAAFKLVTVVEKLPKTRSGKILRGTMRKLASGQAVALPATIDDPQALELVHQALAKMGLVTSAQPWLAQPSSVSG</sequence>
<dbReference type="InterPro" id="IPR045851">
    <property type="entry name" value="AMP-bd_C_sf"/>
</dbReference>
<gene>
    <name evidence="5" type="ORF">FCL42_18650</name>
</gene>
<dbReference type="EMBL" id="SWCJ01000020">
    <property type="protein sequence ID" value="TKB50838.1"/>
    <property type="molecule type" value="Genomic_DNA"/>
</dbReference>
<organism evidence="5 6">
    <name type="scientific">Ferrimonas aestuarii</name>
    <dbReference type="NCBI Taxonomy" id="2569539"/>
    <lineage>
        <taxon>Bacteria</taxon>
        <taxon>Pseudomonadati</taxon>
        <taxon>Pseudomonadota</taxon>
        <taxon>Gammaproteobacteria</taxon>
        <taxon>Alteromonadales</taxon>
        <taxon>Ferrimonadaceae</taxon>
        <taxon>Ferrimonas</taxon>
    </lineage>
</organism>
<accession>A0A4U1BHH6</accession>
<dbReference type="InterPro" id="IPR000873">
    <property type="entry name" value="AMP-dep_synth/lig_dom"/>
</dbReference>
<dbReference type="InterPro" id="IPR020845">
    <property type="entry name" value="AMP-binding_CS"/>
</dbReference>
<feature type="domain" description="Acetyl-coenzyme A synthetase N-terminal" evidence="4">
    <location>
        <begin position="7"/>
        <end position="60"/>
    </location>
</feature>
<dbReference type="OrthoDB" id="9803968at2"/>
<feature type="domain" description="AMP-binding enzyme C-terminal" evidence="3">
    <location>
        <begin position="513"/>
        <end position="590"/>
    </location>
</feature>
<proteinExistence type="inferred from homology"/>
<comment type="caution">
    <text evidence="5">The sequence shown here is derived from an EMBL/GenBank/DDBJ whole genome shotgun (WGS) entry which is preliminary data.</text>
</comment>
<dbReference type="InterPro" id="IPR025110">
    <property type="entry name" value="AMP-bd_C"/>
</dbReference>
<name>A0A4U1BHH6_9GAMM</name>
<dbReference type="RefSeq" id="WP_136864949.1">
    <property type="nucleotide sequence ID" value="NZ_SWCJ01000020.1"/>
</dbReference>
<dbReference type="Gene3D" id="3.40.50.12780">
    <property type="entry name" value="N-terminal domain of ligase-like"/>
    <property type="match status" value="1"/>
</dbReference>
<dbReference type="SUPFAM" id="SSF56801">
    <property type="entry name" value="Acetyl-CoA synthetase-like"/>
    <property type="match status" value="1"/>
</dbReference>
<evidence type="ECO:0000313" key="6">
    <source>
        <dbReference type="Proteomes" id="UP000305675"/>
    </source>
</evidence>
<dbReference type="PANTHER" id="PTHR43347">
    <property type="entry name" value="ACYL-COA SYNTHETASE"/>
    <property type="match status" value="1"/>
</dbReference>
<dbReference type="Pfam" id="PF13193">
    <property type="entry name" value="AMP-binding_C"/>
    <property type="match status" value="1"/>
</dbReference>
<dbReference type="Proteomes" id="UP000305675">
    <property type="component" value="Unassembled WGS sequence"/>
</dbReference>
<dbReference type="GO" id="GO:0050218">
    <property type="term" value="F:propionate-CoA ligase activity"/>
    <property type="evidence" value="ECO:0007669"/>
    <property type="project" value="TreeGrafter"/>
</dbReference>
<dbReference type="CDD" id="cd05967">
    <property type="entry name" value="PrpE"/>
    <property type="match status" value="1"/>
</dbReference>
<evidence type="ECO:0000256" key="1">
    <source>
        <dbReference type="ARBA" id="ARBA00006432"/>
    </source>
</evidence>
<dbReference type="Gene3D" id="3.30.300.30">
    <property type="match status" value="1"/>
</dbReference>
<dbReference type="PANTHER" id="PTHR43347:SF3">
    <property type="entry name" value="ACYL-COA SYNTHETASE SHORT-CHAIN FAMILY MEMBER 3, MITOCHONDRIAL"/>
    <property type="match status" value="1"/>
</dbReference>
<dbReference type="InterPro" id="IPR032387">
    <property type="entry name" value="ACAS_N"/>
</dbReference>
<reference evidence="5 6" key="1">
    <citation type="submission" date="2019-04" db="EMBL/GenBank/DDBJ databases">
        <authorList>
            <person name="Hwang J.C."/>
        </authorList>
    </citation>
    <scope>NUCLEOTIDE SEQUENCE [LARGE SCALE GENOMIC DNA]</scope>
    <source>
        <strain evidence="5 6">IMCC35002</strain>
    </source>
</reference>
<dbReference type="InterPro" id="IPR042099">
    <property type="entry name" value="ANL_N_sf"/>
</dbReference>
<dbReference type="PROSITE" id="PS00455">
    <property type="entry name" value="AMP_BINDING"/>
    <property type="match status" value="1"/>
</dbReference>
<evidence type="ECO:0000259" key="3">
    <source>
        <dbReference type="Pfam" id="PF13193"/>
    </source>
</evidence>
<evidence type="ECO:0000259" key="4">
    <source>
        <dbReference type="Pfam" id="PF16177"/>
    </source>
</evidence>